<evidence type="ECO:0000313" key="2">
    <source>
        <dbReference type="EMBL" id="KAL1132141.1"/>
    </source>
</evidence>
<comment type="caution">
    <text evidence="2">The sequence shown here is derived from an EMBL/GenBank/DDBJ whole genome shotgun (WGS) entry which is preliminary data.</text>
</comment>
<evidence type="ECO:0000313" key="3">
    <source>
        <dbReference type="Proteomes" id="UP001558652"/>
    </source>
</evidence>
<keyword evidence="3" id="KW-1185">Reference proteome</keyword>
<evidence type="ECO:0000256" key="1">
    <source>
        <dbReference type="SAM" id="MobiDB-lite"/>
    </source>
</evidence>
<gene>
    <name evidence="2" type="ORF">AAG570_010098</name>
</gene>
<sequence>MYIYGGLSSFALSSSLKVGSGQLCRTVLLGSQLMLRVAKMAISRNRFGWTNSEQETTDYVLGSGAGSAAGRLHLDYISWTSNGVAVGECERGQARAKCCLALLPRRLSGTHRVLLFQSSVRGDFVQIGWRDFEKILWLILQNTLFLPPGPPRRRKRRKRNRDGRSLPEELEESEDAGGLGRRRGVATLWQARVEGGGGVDGAGAGGGGAPQETIKGQGRLATRQSHRKLPPRVFSYCASSLYPTTQGEHTRASATSIYTRKKEPPSVDYNANRVFPKSKLKVFHKVGFENSHEQLDVLPAGPRRDLGPAQCPEELLSKDNIDRKATVEPFGTGWTLWATEDTERIGAFYG</sequence>
<protein>
    <submittedName>
        <fullName evidence="2">Uncharacterized protein</fullName>
    </submittedName>
</protein>
<proteinExistence type="predicted"/>
<dbReference type="AlphaFoldDB" id="A0ABD0YLZ1"/>
<reference evidence="2 3" key="1">
    <citation type="submission" date="2024-07" db="EMBL/GenBank/DDBJ databases">
        <title>Chromosome-level genome assembly of the water stick insect Ranatra chinensis (Heteroptera: Nepidae).</title>
        <authorList>
            <person name="Liu X."/>
        </authorList>
    </citation>
    <scope>NUCLEOTIDE SEQUENCE [LARGE SCALE GENOMIC DNA]</scope>
    <source>
        <strain evidence="2">Cailab_2021Rc</strain>
        <tissue evidence="2">Muscle</tissue>
    </source>
</reference>
<feature type="region of interest" description="Disordered" evidence="1">
    <location>
        <begin position="149"/>
        <end position="178"/>
    </location>
</feature>
<organism evidence="2 3">
    <name type="scientific">Ranatra chinensis</name>
    <dbReference type="NCBI Taxonomy" id="642074"/>
    <lineage>
        <taxon>Eukaryota</taxon>
        <taxon>Metazoa</taxon>
        <taxon>Ecdysozoa</taxon>
        <taxon>Arthropoda</taxon>
        <taxon>Hexapoda</taxon>
        <taxon>Insecta</taxon>
        <taxon>Pterygota</taxon>
        <taxon>Neoptera</taxon>
        <taxon>Paraneoptera</taxon>
        <taxon>Hemiptera</taxon>
        <taxon>Heteroptera</taxon>
        <taxon>Panheteroptera</taxon>
        <taxon>Nepomorpha</taxon>
        <taxon>Nepidae</taxon>
        <taxon>Ranatrinae</taxon>
        <taxon>Ranatra</taxon>
    </lineage>
</organism>
<feature type="compositionally biased region" description="Gly residues" evidence="1">
    <location>
        <begin position="196"/>
        <end position="209"/>
    </location>
</feature>
<name>A0ABD0YLZ1_9HEMI</name>
<dbReference type="EMBL" id="JBFDAA010000005">
    <property type="protein sequence ID" value="KAL1132141.1"/>
    <property type="molecule type" value="Genomic_DNA"/>
</dbReference>
<accession>A0ABD0YLZ1</accession>
<feature type="compositionally biased region" description="Basic residues" evidence="1">
    <location>
        <begin position="151"/>
        <end position="161"/>
    </location>
</feature>
<feature type="region of interest" description="Disordered" evidence="1">
    <location>
        <begin position="196"/>
        <end position="225"/>
    </location>
</feature>
<dbReference type="Proteomes" id="UP001558652">
    <property type="component" value="Unassembled WGS sequence"/>
</dbReference>